<protein>
    <submittedName>
        <fullName evidence="3">Uncharacterized protein</fullName>
    </submittedName>
</protein>
<dbReference type="OrthoDB" id="5092743at2759"/>
<dbReference type="AlphaFoldDB" id="A0A428QEG9"/>
<organism evidence="3 4">
    <name type="scientific">Fusarium duplospermum</name>
    <dbReference type="NCBI Taxonomy" id="1325734"/>
    <lineage>
        <taxon>Eukaryota</taxon>
        <taxon>Fungi</taxon>
        <taxon>Dikarya</taxon>
        <taxon>Ascomycota</taxon>
        <taxon>Pezizomycotina</taxon>
        <taxon>Sordariomycetes</taxon>
        <taxon>Hypocreomycetidae</taxon>
        <taxon>Hypocreales</taxon>
        <taxon>Nectriaceae</taxon>
        <taxon>Fusarium</taxon>
        <taxon>Fusarium solani species complex</taxon>
    </lineage>
</organism>
<feature type="compositionally biased region" description="Acidic residues" evidence="1">
    <location>
        <begin position="119"/>
        <end position="130"/>
    </location>
</feature>
<feature type="region of interest" description="Disordered" evidence="1">
    <location>
        <begin position="111"/>
        <end position="134"/>
    </location>
</feature>
<name>A0A428QEG9_9HYPO</name>
<evidence type="ECO:0000256" key="2">
    <source>
        <dbReference type="SAM" id="SignalP"/>
    </source>
</evidence>
<sequence length="160" mass="16675">MLFTKIVVLATAGLVAANNAAPAITEAPEVRRDIGDDIETWAEDKANDAKTWAEGHASEAESWAKDKASDVKSWASEHASEAETWAKDKASHISTAIDAAETWVSTRVSSAVNEAATSTDDDDDDDDNDNDNAAVSLHGQAGAVAALVALGATAFGFIMA</sequence>
<evidence type="ECO:0000313" key="4">
    <source>
        <dbReference type="Proteomes" id="UP000288168"/>
    </source>
</evidence>
<dbReference type="Proteomes" id="UP000288168">
    <property type="component" value="Unassembled WGS sequence"/>
</dbReference>
<keyword evidence="2" id="KW-0732">Signal</keyword>
<reference evidence="3 4" key="1">
    <citation type="submission" date="2017-06" db="EMBL/GenBank/DDBJ databases">
        <title>Comparative genomic analysis of Ambrosia Fusariam Clade fungi.</title>
        <authorList>
            <person name="Stajich J.E."/>
            <person name="Carrillo J."/>
            <person name="Kijimoto T."/>
            <person name="Eskalen A."/>
            <person name="O'Donnell K."/>
            <person name="Kasson M."/>
        </authorList>
    </citation>
    <scope>NUCLEOTIDE SEQUENCE [LARGE SCALE GENOMIC DNA]</scope>
    <source>
        <strain evidence="3 4">NRRL62584</strain>
    </source>
</reference>
<evidence type="ECO:0000313" key="3">
    <source>
        <dbReference type="EMBL" id="RSL63599.1"/>
    </source>
</evidence>
<comment type="caution">
    <text evidence="3">The sequence shown here is derived from an EMBL/GenBank/DDBJ whole genome shotgun (WGS) entry which is preliminary data.</text>
</comment>
<evidence type="ECO:0000256" key="1">
    <source>
        <dbReference type="SAM" id="MobiDB-lite"/>
    </source>
</evidence>
<dbReference type="Gene3D" id="1.20.120.20">
    <property type="entry name" value="Apolipoprotein"/>
    <property type="match status" value="1"/>
</dbReference>
<gene>
    <name evidence="3" type="ORF">CEP54_005147</name>
</gene>
<feature type="chain" id="PRO_5019071292" evidence="2">
    <location>
        <begin position="18"/>
        <end position="160"/>
    </location>
</feature>
<proteinExistence type="predicted"/>
<accession>A0A428QEG9</accession>
<feature type="signal peptide" evidence="2">
    <location>
        <begin position="1"/>
        <end position="17"/>
    </location>
</feature>
<keyword evidence="4" id="KW-1185">Reference proteome</keyword>
<dbReference type="EMBL" id="NKCI01000038">
    <property type="protein sequence ID" value="RSL63599.1"/>
    <property type="molecule type" value="Genomic_DNA"/>
</dbReference>